<reference evidence="2 3" key="1">
    <citation type="submission" date="2023-05" db="EMBL/GenBank/DDBJ databases">
        <title>Draft genome of Paenibacillus sp. CCS26.</title>
        <authorList>
            <person name="Akita H."/>
            <person name="Shinto Y."/>
            <person name="Kimura Z."/>
        </authorList>
    </citation>
    <scope>NUCLEOTIDE SEQUENCE [LARGE SCALE GENOMIC DNA]</scope>
    <source>
        <strain evidence="2 3">CCS26</strain>
    </source>
</reference>
<keyword evidence="1" id="KW-0472">Membrane</keyword>
<evidence type="ECO:0000313" key="2">
    <source>
        <dbReference type="EMBL" id="GMK48322.1"/>
    </source>
</evidence>
<protein>
    <submittedName>
        <fullName evidence="2">Uncharacterized protein</fullName>
    </submittedName>
</protein>
<keyword evidence="1" id="KW-0812">Transmembrane</keyword>
<dbReference type="Proteomes" id="UP001285921">
    <property type="component" value="Unassembled WGS sequence"/>
</dbReference>
<organism evidence="2 3">
    <name type="scientific">Paenibacillus glycanilyticus</name>
    <dbReference type="NCBI Taxonomy" id="126569"/>
    <lineage>
        <taxon>Bacteria</taxon>
        <taxon>Bacillati</taxon>
        <taxon>Bacillota</taxon>
        <taxon>Bacilli</taxon>
        <taxon>Bacillales</taxon>
        <taxon>Paenibacillaceae</taxon>
        <taxon>Paenibacillus</taxon>
    </lineage>
</organism>
<sequence>MNIIIQKESISIRIPARIMRTAAAADINMAKAMGIVTGIMVMTMGITGIIIILICRATRPDYLLP</sequence>
<keyword evidence="1" id="KW-1133">Transmembrane helix</keyword>
<evidence type="ECO:0000313" key="3">
    <source>
        <dbReference type="Proteomes" id="UP001285921"/>
    </source>
</evidence>
<evidence type="ECO:0000256" key="1">
    <source>
        <dbReference type="SAM" id="Phobius"/>
    </source>
</evidence>
<proteinExistence type="predicted"/>
<comment type="caution">
    <text evidence="2">The sequence shown here is derived from an EMBL/GenBank/DDBJ whole genome shotgun (WGS) entry which is preliminary data.</text>
</comment>
<dbReference type="EMBL" id="BTCL01000028">
    <property type="protein sequence ID" value="GMK48322.1"/>
    <property type="molecule type" value="Genomic_DNA"/>
</dbReference>
<gene>
    <name evidence="2" type="ORF">PghCCS26_54520</name>
</gene>
<keyword evidence="3" id="KW-1185">Reference proteome</keyword>
<name>A0ABQ6NVQ0_9BACL</name>
<accession>A0ABQ6NVQ0</accession>
<feature type="transmembrane region" description="Helical" evidence="1">
    <location>
        <begin position="32"/>
        <end position="55"/>
    </location>
</feature>